<dbReference type="AlphaFoldDB" id="A0A068NUQ5"/>
<dbReference type="PANTHER" id="PTHR48098:SF3">
    <property type="entry name" value="IRON(III) ENTEROBACTIN ESTERASE"/>
    <property type="match status" value="1"/>
</dbReference>
<dbReference type="STRING" id="661478.OP10G_3689"/>
<dbReference type="SUPFAM" id="SSF53474">
    <property type="entry name" value="alpha/beta-Hydrolases"/>
    <property type="match status" value="1"/>
</dbReference>
<evidence type="ECO:0000313" key="2">
    <source>
        <dbReference type="Proteomes" id="UP000027982"/>
    </source>
</evidence>
<name>A0A068NUQ5_FIMGI</name>
<sequence length="330" mass="36840">MIAGLLTCLATLATAQTPRMDTSKLPPYLPGVGDGDYLVAPPYTDADELTARDGVPKGTVQRFVMDSHDSKLYPGIAKTAPGQVVPYHRRVSVYIPSQYVPGTATPFLISQDSMTSGIMPTILDNMIADHRLPAMVAIFIDSGGGDSFGSERGLEYDTMSGKYAEFVETEVLPRISRDYKVTFTKDPNARMTMGGSSGGACAFTMAWYHPDLYHRVLTYSGTYVDQMSPPKEATPHGAWEYHEHLIPQTPRKPIRIWMQVGDHDLRPNDPPETLHNWPMANERMAAALKKKEYHYQFVFSKEAGHVDGRVVNQTLPQALEWVWQGYRAKR</sequence>
<dbReference type="PANTHER" id="PTHR48098">
    <property type="entry name" value="ENTEROCHELIN ESTERASE-RELATED"/>
    <property type="match status" value="1"/>
</dbReference>
<dbReference type="RefSeq" id="WP_025229021.1">
    <property type="nucleotide sequence ID" value="NZ_CP007139.1"/>
</dbReference>
<evidence type="ECO:0000313" key="1">
    <source>
        <dbReference type="EMBL" id="AIE87057.1"/>
    </source>
</evidence>
<dbReference type="Pfam" id="PF00756">
    <property type="entry name" value="Esterase"/>
    <property type="match status" value="1"/>
</dbReference>
<dbReference type="InterPro" id="IPR029058">
    <property type="entry name" value="AB_hydrolase_fold"/>
</dbReference>
<accession>A0A068NUQ5</accession>
<protein>
    <submittedName>
        <fullName evidence="1">Putative esterase</fullName>
    </submittedName>
</protein>
<dbReference type="EMBL" id="CP007139">
    <property type="protein sequence ID" value="AIE87057.1"/>
    <property type="molecule type" value="Genomic_DNA"/>
</dbReference>
<organism evidence="1 2">
    <name type="scientific">Fimbriimonas ginsengisoli Gsoil 348</name>
    <dbReference type="NCBI Taxonomy" id="661478"/>
    <lineage>
        <taxon>Bacteria</taxon>
        <taxon>Bacillati</taxon>
        <taxon>Armatimonadota</taxon>
        <taxon>Fimbriimonadia</taxon>
        <taxon>Fimbriimonadales</taxon>
        <taxon>Fimbriimonadaceae</taxon>
        <taxon>Fimbriimonas</taxon>
    </lineage>
</organism>
<dbReference type="InterPro" id="IPR050583">
    <property type="entry name" value="Mycobacterial_A85_antigen"/>
</dbReference>
<dbReference type="eggNOG" id="COG2382">
    <property type="taxonomic scope" value="Bacteria"/>
</dbReference>
<dbReference type="InterPro" id="IPR000801">
    <property type="entry name" value="Esterase-like"/>
</dbReference>
<dbReference type="HOGENOM" id="CLU_057121_0_0_0"/>
<dbReference type="Gene3D" id="3.40.50.1820">
    <property type="entry name" value="alpha/beta hydrolase"/>
    <property type="match status" value="1"/>
</dbReference>
<dbReference type="KEGG" id="fgi:OP10G_3689"/>
<proteinExistence type="predicted"/>
<dbReference type="Proteomes" id="UP000027982">
    <property type="component" value="Chromosome"/>
</dbReference>
<gene>
    <name evidence="1" type="ORF">OP10G_3689</name>
</gene>
<reference evidence="1 2" key="1">
    <citation type="journal article" date="2014" name="PLoS ONE">
        <title>The first complete genome sequence of the class fimbriimonadia in the phylum armatimonadetes.</title>
        <authorList>
            <person name="Hu Z.Y."/>
            <person name="Wang Y.Z."/>
            <person name="Im W.T."/>
            <person name="Wang S.Y."/>
            <person name="Zhao G.P."/>
            <person name="Zheng H.J."/>
            <person name="Quan Z.X."/>
        </authorList>
    </citation>
    <scope>NUCLEOTIDE SEQUENCE [LARGE SCALE GENOMIC DNA]</scope>
    <source>
        <strain evidence="1">Gsoil 348</strain>
    </source>
</reference>
<dbReference type="OrthoDB" id="9775130at2"/>
<keyword evidence="2" id="KW-1185">Reference proteome</keyword>